<comment type="subcellular location">
    <subcellularLocation>
        <location evidence="1">Cell inner membrane</location>
        <topology evidence="1">Multi-pass membrane protein</topology>
    </subcellularLocation>
</comment>
<evidence type="ECO:0000256" key="6">
    <source>
        <dbReference type="SAM" id="Phobius"/>
    </source>
</evidence>
<feature type="transmembrane region" description="Helical" evidence="6">
    <location>
        <begin position="12"/>
        <end position="32"/>
    </location>
</feature>
<evidence type="ECO:0000256" key="2">
    <source>
        <dbReference type="ARBA" id="ARBA00022475"/>
    </source>
</evidence>
<dbReference type="EMBL" id="LT605205">
    <property type="protein sequence ID" value="SCD22249.1"/>
    <property type="molecule type" value="Genomic_DNA"/>
</dbReference>
<gene>
    <name evidence="8" type="ORF">PSM36_3466</name>
</gene>
<dbReference type="InterPro" id="IPR036259">
    <property type="entry name" value="MFS_trans_sf"/>
</dbReference>
<dbReference type="GO" id="GO:0005886">
    <property type="term" value="C:plasma membrane"/>
    <property type="evidence" value="ECO:0007669"/>
    <property type="project" value="UniProtKB-SubCell"/>
</dbReference>
<dbReference type="Proteomes" id="UP000187464">
    <property type="component" value="Chromosome I"/>
</dbReference>
<dbReference type="InterPro" id="IPR020846">
    <property type="entry name" value="MFS_dom"/>
</dbReference>
<dbReference type="Pfam" id="PF07690">
    <property type="entry name" value="MFS_1"/>
    <property type="match status" value="1"/>
</dbReference>
<organism evidence="8 9">
    <name type="scientific">Proteiniphilum saccharofermentans</name>
    <dbReference type="NCBI Taxonomy" id="1642647"/>
    <lineage>
        <taxon>Bacteria</taxon>
        <taxon>Pseudomonadati</taxon>
        <taxon>Bacteroidota</taxon>
        <taxon>Bacteroidia</taxon>
        <taxon>Bacteroidales</taxon>
        <taxon>Dysgonomonadaceae</taxon>
        <taxon>Proteiniphilum</taxon>
    </lineage>
</organism>
<dbReference type="RefSeq" id="WP_076931913.1">
    <property type="nucleotide sequence ID" value="NZ_LT605205.1"/>
</dbReference>
<dbReference type="Gene3D" id="1.20.1250.20">
    <property type="entry name" value="MFS general substrate transporter like domains"/>
    <property type="match status" value="2"/>
</dbReference>
<feature type="transmembrane region" description="Helical" evidence="6">
    <location>
        <begin position="77"/>
        <end position="98"/>
    </location>
</feature>
<feature type="transmembrane region" description="Helical" evidence="6">
    <location>
        <begin position="252"/>
        <end position="270"/>
    </location>
</feature>
<feature type="transmembrane region" description="Helical" evidence="6">
    <location>
        <begin position="301"/>
        <end position="324"/>
    </location>
</feature>
<evidence type="ECO:0000313" key="8">
    <source>
        <dbReference type="EMBL" id="SCD22249.1"/>
    </source>
</evidence>
<dbReference type="PROSITE" id="PS50850">
    <property type="entry name" value="MFS"/>
    <property type="match status" value="1"/>
</dbReference>
<keyword evidence="2" id="KW-1003">Cell membrane</keyword>
<dbReference type="PANTHER" id="PTHR43702:SF3">
    <property type="entry name" value="PROTEIN TSGA"/>
    <property type="match status" value="1"/>
</dbReference>
<keyword evidence="4 6" id="KW-1133">Transmembrane helix</keyword>
<dbReference type="KEGG" id="psac:PSM36_3466"/>
<feature type="transmembrane region" description="Helical" evidence="6">
    <location>
        <begin position="336"/>
        <end position="355"/>
    </location>
</feature>
<evidence type="ECO:0000259" key="7">
    <source>
        <dbReference type="PROSITE" id="PS50850"/>
    </source>
</evidence>
<feature type="transmembrane region" description="Helical" evidence="6">
    <location>
        <begin position="277"/>
        <end position="295"/>
    </location>
</feature>
<dbReference type="SUPFAM" id="SSF103473">
    <property type="entry name" value="MFS general substrate transporter"/>
    <property type="match status" value="1"/>
</dbReference>
<evidence type="ECO:0000256" key="3">
    <source>
        <dbReference type="ARBA" id="ARBA00022692"/>
    </source>
</evidence>
<dbReference type="InterPro" id="IPR050375">
    <property type="entry name" value="MFS_TsgA-like"/>
</dbReference>
<sequence length="386" mass="42203">MNDDNAKSGWVPKIAVFFGFFIMGFVDIVGIATNYVKVDFNLSSTLANTIPMMVFLWFAVFSIPAGILMGRIGKKKAVLLSLALTTVAMIIPFISYTFPTVLTAFALLGISNTILQVSLNPLVASMFTKEKTASVLTAGQFIKAISSLSGPIIAGVAANYFSDWKMTFVIFSITSLFSVLLLLFSKTEEQGFENRQSSFKSVLTLLKDKYILYCFLIILFIVGLDVGINTSAPELLMKRMGLELSRAGLGSSVYFAAKTTGAFIGTLLLLKFPPLRFLRLSLIMAIVAFIALMFVQDIWFSLILIFIIGFTCANVFSIVFSFALQKDQQRSNEISALMIMGVSGGAVILPLQGLINDNFGLSAALSVLLFCLIINLLLTNIMKAER</sequence>
<name>A0A1R3T826_9BACT</name>
<feature type="transmembrane region" description="Helical" evidence="6">
    <location>
        <begin position="104"/>
        <end position="128"/>
    </location>
</feature>
<dbReference type="STRING" id="1642647.PSM36_3466"/>
<keyword evidence="3 6" id="KW-0812">Transmembrane</keyword>
<dbReference type="InterPro" id="IPR011701">
    <property type="entry name" value="MFS"/>
</dbReference>
<reference evidence="9" key="1">
    <citation type="submission" date="2016-08" db="EMBL/GenBank/DDBJ databases">
        <authorList>
            <person name="Wibberg D."/>
        </authorList>
    </citation>
    <scope>NUCLEOTIDE SEQUENCE [LARGE SCALE GENOMIC DNA]</scope>
</reference>
<dbReference type="PANTHER" id="PTHR43702">
    <property type="entry name" value="L-FUCOSE-PROTON SYMPORTER"/>
    <property type="match status" value="1"/>
</dbReference>
<evidence type="ECO:0000313" key="9">
    <source>
        <dbReference type="Proteomes" id="UP000187464"/>
    </source>
</evidence>
<evidence type="ECO:0000256" key="1">
    <source>
        <dbReference type="ARBA" id="ARBA00004429"/>
    </source>
</evidence>
<feature type="domain" description="Major facilitator superfamily (MFS) profile" evidence="7">
    <location>
        <begin position="8"/>
        <end position="386"/>
    </location>
</feature>
<feature type="transmembrane region" description="Helical" evidence="6">
    <location>
        <begin position="140"/>
        <end position="161"/>
    </location>
</feature>
<proteinExistence type="predicted"/>
<dbReference type="GO" id="GO:0022857">
    <property type="term" value="F:transmembrane transporter activity"/>
    <property type="evidence" value="ECO:0007669"/>
    <property type="project" value="InterPro"/>
</dbReference>
<accession>A0A1R3T826</accession>
<dbReference type="AlphaFoldDB" id="A0A1R3T826"/>
<evidence type="ECO:0000256" key="5">
    <source>
        <dbReference type="ARBA" id="ARBA00023136"/>
    </source>
</evidence>
<protein>
    <submittedName>
        <fullName evidence="8">Fucose permease</fullName>
    </submittedName>
</protein>
<feature type="transmembrane region" description="Helical" evidence="6">
    <location>
        <begin position="52"/>
        <end position="70"/>
    </location>
</feature>
<keyword evidence="5 6" id="KW-0472">Membrane</keyword>
<keyword evidence="9" id="KW-1185">Reference proteome</keyword>
<evidence type="ECO:0000256" key="4">
    <source>
        <dbReference type="ARBA" id="ARBA00022989"/>
    </source>
</evidence>
<feature type="transmembrane region" description="Helical" evidence="6">
    <location>
        <begin position="361"/>
        <end position="378"/>
    </location>
</feature>
<feature type="transmembrane region" description="Helical" evidence="6">
    <location>
        <begin position="167"/>
        <end position="185"/>
    </location>
</feature>
<feature type="transmembrane region" description="Helical" evidence="6">
    <location>
        <begin position="210"/>
        <end position="232"/>
    </location>
</feature>